<sequence>MVVYGVALLSVCMLLGLYLGNILGELLGVKANIGGVGIAILLLVTFIHFYGRRGGSSGDRPFKLHNDTAIGISFWSAMYIPIIVAMTAKQNVLAAVSAGPVALVAGVLSVAASFALIPVLTRWGKA</sequence>
<evidence type="ECO:0000256" key="1">
    <source>
        <dbReference type="SAM" id="Phobius"/>
    </source>
</evidence>
<dbReference type="EMBL" id="CP041614">
    <property type="protein sequence ID" value="QDO83322.1"/>
    <property type="molecule type" value="Genomic_DNA"/>
</dbReference>
<feature type="transmembrane region" description="Helical" evidence="1">
    <location>
        <begin position="31"/>
        <end position="50"/>
    </location>
</feature>
<evidence type="ECO:0000313" key="2">
    <source>
        <dbReference type="EMBL" id="QDO83322.1"/>
    </source>
</evidence>
<feature type="transmembrane region" description="Helical" evidence="1">
    <location>
        <begin position="6"/>
        <end position="24"/>
    </location>
</feature>
<dbReference type="Proteomes" id="UP000315947">
    <property type="component" value="Chromosome"/>
</dbReference>
<keyword evidence="1" id="KW-0472">Membrane</keyword>
<dbReference type="NCBIfam" id="TIGR00807">
    <property type="entry name" value="malonate_madL"/>
    <property type="match status" value="1"/>
</dbReference>
<keyword evidence="1" id="KW-0812">Transmembrane</keyword>
<dbReference type="RefSeq" id="WP_144045701.1">
    <property type="nucleotide sequence ID" value="NZ_CP041614.1"/>
</dbReference>
<dbReference type="InterPro" id="IPR004690">
    <property type="entry name" value="Maln_transptMadL"/>
</dbReference>
<keyword evidence="1" id="KW-1133">Transmembrane helix</keyword>
<evidence type="ECO:0000313" key="3">
    <source>
        <dbReference type="Proteomes" id="UP000315947"/>
    </source>
</evidence>
<organism evidence="2 3">
    <name type="scientific">Shewanella psychropiezotolerans</name>
    <dbReference type="NCBI Taxonomy" id="2593655"/>
    <lineage>
        <taxon>Bacteria</taxon>
        <taxon>Pseudomonadati</taxon>
        <taxon>Pseudomonadota</taxon>
        <taxon>Gammaproteobacteria</taxon>
        <taxon>Alteromonadales</taxon>
        <taxon>Shewanellaceae</taxon>
        <taxon>Shewanella</taxon>
    </lineage>
</organism>
<reference evidence="2 3" key="1">
    <citation type="submission" date="2019-07" db="EMBL/GenBank/DDBJ databases">
        <title>Shewanella sp. YLB-06 whole genomic sequence.</title>
        <authorList>
            <person name="Yu L."/>
        </authorList>
    </citation>
    <scope>NUCLEOTIDE SEQUENCE [LARGE SCALE GENOMIC DNA]</scope>
    <source>
        <strain evidence="2 3">YLB-06</strain>
    </source>
</reference>
<feature type="transmembrane region" description="Helical" evidence="1">
    <location>
        <begin position="100"/>
        <end position="120"/>
    </location>
</feature>
<accession>A0ABX5WW50</accession>
<protein>
    <submittedName>
        <fullName evidence="2">Malonate transporter subunit MadL</fullName>
    </submittedName>
</protein>
<name>A0ABX5WW50_9GAMM</name>
<feature type="transmembrane region" description="Helical" evidence="1">
    <location>
        <begin position="70"/>
        <end position="88"/>
    </location>
</feature>
<proteinExistence type="predicted"/>
<dbReference type="Pfam" id="PF03817">
    <property type="entry name" value="MadL"/>
    <property type="match status" value="1"/>
</dbReference>
<keyword evidence="3" id="KW-1185">Reference proteome</keyword>
<gene>
    <name evidence="2" type="primary">madL</name>
    <name evidence="2" type="ORF">FM037_08890</name>
</gene>